<dbReference type="SUPFAM" id="SSF52540">
    <property type="entry name" value="P-loop containing nucleoside triphosphate hydrolases"/>
    <property type="match status" value="1"/>
</dbReference>
<feature type="domain" description="AAA+ ATPase" evidence="2">
    <location>
        <begin position="474"/>
        <end position="601"/>
    </location>
</feature>
<proteinExistence type="predicted"/>
<dbReference type="CDD" id="cd19481">
    <property type="entry name" value="RecA-like_protease"/>
    <property type="match status" value="1"/>
</dbReference>
<dbReference type="EMBL" id="MU004290">
    <property type="protein sequence ID" value="KAF2662204.1"/>
    <property type="molecule type" value="Genomic_DNA"/>
</dbReference>
<dbReference type="AlphaFoldDB" id="A0A6A6TUA7"/>
<accession>A0A6A6TUA7</accession>
<keyword evidence="3" id="KW-0378">Hydrolase</keyword>
<feature type="compositionally biased region" description="Basic and acidic residues" evidence="1">
    <location>
        <begin position="725"/>
        <end position="738"/>
    </location>
</feature>
<keyword evidence="4" id="KW-1185">Reference proteome</keyword>
<dbReference type="PANTHER" id="PTHR46411:SF2">
    <property type="entry name" value="AAA+ ATPASE DOMAIN-CONTAINING PROTEIN"/>
    <property type="match status" value="1"/>
</dbReference>
<feature type="compositionally biased region" description="Acidic residues" evidence="1">
    <location>
        <begin position="783"/>
        <end position="800"/>
    </location>
</feature>
<dbReference type="PANTHER" id="PTHR46411">
    <property type="entry name" value="FAMILY ATPASE, PUTATIVE-RELATED"/>
    <property type="match status" value="1"/>
</dbReference>
<dbReference type="InterPro" id="IPR003959">
    <property type="entry name" value="ATPase_AAA_core"/>
</dbReference>
<dbReference type="Pfam" id="PF00004">
    <property type="entry name" value="AAA"/>
    <property type="match status" value="1"/>
</dbReference>
<evidence type="ECO:0000313" key="3">
    <source>
        <dbReference type="EMBL" id="KAF2662204.1"/>
    </source>
</evidence>
<dbReference type="InterPro" id="IPR054289">
    <property type="entry name" value="DUF7025"/>
</dbReference>
<name>A0A6A6TUA7_9PLEO</name>
<dbReference type="Proteomes" id="UP000799324">
    <property type="component" value="Unassembled WGS sequence"/>
</dbReference>
<protein>
    <submittedName>
        <fullName evidence="3">P-loop containing nucleoside triphosphate hydrolase protein</fullName>
    </submittedName>
</protein>
<dbReference type="SMART" id="SM00382">
    <property type="entry name" value="AAA"/>
    <property type="match status" value="1"/>
</dbReference>
<feature type="compositionally biased region" description="Basic and acidic residues" evidence="1">
    <location>
        <begin position="771"/>
        <end position="782"/>
    </location>
</feature>
<gene>
    <name evidence="3" type="ORF">K491DRAFT_283138</name>
</gene>
<evidence type="ECO:0000259" key="2">
    <source>
        <dbReference type="SMART" id="SM00382"/>
    </source>
</evidence>
<reference evidence="3" key="1">
    <citation type="journal article" date="2020" name="Stud. Mycol.">
        <title>101 Dothideomycetes genomes: a test case for predicting lifestyles and emergence of pathogens.</title>
        <authorList>
            <person name="Haridas S."/>
            <person name="Albert R."/>
            <person name="Binder M."/>
            <person name="Bloem J."/>
            <person name="Labutti K."/>
            <person name="Salamov A."/>
            <person name="Andreopoulos B."/>
            <person name="Baker S."/>
            <person name="Barry K."/>
            <person name="Bills G."/>
            <person name="Bluhm B."/>
            <person name="Cannon C."/>
            <person name="Castanera R."/>
            <person name="Culley D."/>
            <person name="Daum C."/>
            <person name="Ezra D."/>
            <person name="Gonzalez J."/>
            <person name="Henrissat B."/>
            <person name="Kuo A."/>
            <person name="Liang C."/>
            <person name="Lipzen A."/>
            <person name="Lutzoni F."/>
            <person name="Magnuson J."/>
            <person name="Mondo S."/>
            <person name="Nolan M."/>
            <person name="Ohm R."/>
            <person name="Pangilinan J."/>
            <person name="Park H.-J."/>
            <person name="Ramirez L."/>
            <person name="Alfaro M."/>
            <person name="Sun H."/>
            <person name="Tritt A."/>
            <person name="Yoshinaga Y."/>
            <person name="Zwiers L.-H."/>
            <person name="Turgeon B."/>
            <person name="Goodwin S."/>
            <person name="Spatafora J."/>
            <person name="Crous P."/>
            <person name="Grigoriev I."/>
        </authorList>
    </citation>
    <scope>NUCLEOTIDE SEQUENCE</scope>
    <source>
        <strain evidence="3">CBS 122681</strain>
    </source>
</reference>
<evidence type="ECO:0000256" key="1">
    <source>
        <dbReference type="SAM" id="MobiDB-lite"/>
    </source>
</evidence>
<organism evidence="3 4">
    <name type="scientific">Lophiostoma macrostomum CBS 122681</name>
    <dbReference type="NCBI Taxonomy" id="1314788"/>
    <lineage>
        <taxon>Eukaryota</taxon>
        <taxon>Fungi</taxon>
        <taxon>Dikarya</taxon>
        <taxon>Ascomycota</taxon>
        <taxon>Pezizomycotina</taxon>
        <taxon>Dothideomycetes</taxon>
        <taxon>Pleosporomycetidae</taxon>
        <taxon>Pleosporales</taxon>
        <taxon>Lophiostomataceae</taxon>
        <taxon>Lophiostoma</taxon>
    </lineage>
</organism>
<dbReference type="OrthoDB" id="10042665at2759"/>
<dbReference type="InterPro" id="IPR027417">
    <property type="entry name" value="P-loop_NTPase"/>
</dbReference>
<feature type="compositionally biased region" description="Basic residues" evidence="1">
    <location>
        <begin position="739"/>
        <end position="752"/>
    </location>
</feature>
<dbReference type="GO" id="GO:0005524">
    <property type="term" value="F:ATP binding"/>
    <property type="evidence" value="ECO:0007669"/>
    <property type="project" value="InterPro"/>
</dbReference>
<feature type="region of interest" description="Disordered" evidence="1">
    <location>
        <begin position="723"/>
        <end position="800"/>
    </location>
</feature>
<dbReference type="Gene3D" id="3.40.50.300">
    <property type="entry name" value="P-loop containing nucleotide triphosphate hydrolases"/>
    <property type="match status" value="1"/>
</dbReference>
<dbReference type="GO" id="GO:0016887">
    <property type="term" value="F:ATP hydrolysis activity"/>
    <property type="evidence" value="ECO:0007669"/>
    <property type="project" value="InterPro"/>
</dbReference>
<dbReference type="InterPro" id="IPR003593">
    <property type="entry name" value="AAA+_ATPase"/>
</dbReference>
<sequence>MVSLLDAIHKLQEQVDALGRNMCKVPDLARRPEELMQPHKKSRYRVLHRIFCDKVEHCHHRVVFEDEPLVNDDMQWSHERLLKGERPIFNVETYVHQHQTLEFIIFKEYECFVSRKITEDSKSQLRALSPISGRKERMWIVSPALRSALADSVQSTRHRRAFIKTLVGEIDAPYELLCHACGVFVLEHKGFKPELESLFGYLLKYYESEYEEAVDLFKEGLVSKQHLGKLFRPNQLVIAQDKRLGISRVGVLDRWIPKRPEGVILEGWCWQYDGSSMVKTTWVKPVMVQLEQPMLIRNLPIFPLEYLNQHEKQDLQDRGTRFWNTRLGVCMEFAGWDASRSSFHEKSRVIVDIESHRDTHKPNRHHIEPFIRCKPNVDDDTEPAEIGESIDILSPSELSKELLMMLPPTTMGFHLQKKRWIHLRVDMLQDVTWNDDPFQQFVYDEERQRILTSLVDLHRRDGMAKESLVNTKGQGVFMLLHGPPGTGKTCTAECVAEYAKRPLYSVVPADLGTKVQEAETSLRDAFSAAERWGAVLLVDEADVFLEARSSNGLERNAIVSVFLRVMEYYRAILFLTTNRAGIIDEAFRSRIHLSLYFPKADKKMRKSIYNHFLDALEKDAFDVDIQGLRQHAKEVVEQKLDGRQIRNVLTTARQLAANRNERMDQSHVTQTLKVQKKQPGLSVYILTDGVWQDGPGVEEPIQNIISKLGETPQLDRKLGIQFVRFGERPRPEPEDSRSRSKKHSLNPRIGRRSGREGLSSRSTRFRSTRTPVEHNTRMKYPDTDESLTSDDVSDEGSDEG</sequence>
<dbReference type="Pfam" id="PF22942">
    <property type="entry name" value="DUF7025"/>
    <property type="match status" value="1"/>
</dbReference>
<evidence type="ECO:0000313" key="4">
    <source>
        <dbReference type="Proteomes" id="UP000799324"/>
    </source>
</evidence>